<evidence type="ECO:0000259" key="6">
    <source>
        <dbReference type="Pfam" id="PF00622"/>
    </source>
</evidence>
<organism evidence="7 8">
    <name type="scientific">Phomopsis amygdali</name>
    <name type="common">Fusicoccum amygdali</name>
    <dbReference type="NCBI Taxonomy" id="1214568"/>
    <lineage>
        <taxon>Eukaryota</taxon>
        <taxon>Fungi</taxon>
        <taxon>Dikarya</taxon>
        <taxon>Ascomycota</taxon>
        <taxon>Pezizomycotina</taxon>
        <taxon>Sordariomycetes</taxon>
        <taxon>Sordariomycetidae</taxon>
        <taxon>Diaporthales</taxon>
        <taxon>Diaporthaceae</taxon>
        <taxon>Diaporthe</taxon>
    </lineage>
</organism>
<keyword evidence="2" id="KW-0812">Transmembrane</keyword>
<evidence type="ECO:0000313" key="7">
    <source>
        <dbReference type="EMBL" id="KAK2598250.1"/>
    </source>
</evidence>
<feature type="compositionally biased region" description="Polar residues" evidence="5">
    <location>
        <begin position="1"/>
        <end position="20"/>
    </location>
</feature>
<proteinExistence type="predicted"/>
<accession>A0AAD9S362</accession>
<dbReference type="InterPro" id="IPR050618">
    <property type="entry name" value="Ubq-SigPath_Reg"/>
</dbReference>
<sequence>MGFSSLKSNNPFRHSSNNNVDDVAPPAGPPPSYAGAGSGSGPGQGDYAPPPGPPPSYGQQQQSRDDYAPPTGPPPSKPHGQNVAHDEYAPPPGPPPTQQPQPQHNWQDAVPDTSGFPPPPDIFSGWDKSPATNATADQAEAGEDWCRRYTLSAPLNLDREPGLRAPGIVPRLVTPPAGVFGGGSLTQSASTGSWTVKTDRRSGDCCIIGYPHAYLVQRDSPLATGRPATVYFECFVREMGKDAGFAVGFTALPYPPFRMPGWHRGSLAVHGDDGHKFVNDRWGGKDFTAPFKKGEVVGIGMTFSPGAGASSSSGKGKGSGGAAGGAGAVIETEVFFTRNGRIDGRWNLHESLDAETDQPVTGLEGYHDLTVAVGTFGQVGAEVVLDPRGWRYKPY</sequence>
<dbReference type="InterPro" id="IPR013320">
    <property type="entry name" value="ConA-like_dom_sf"/>
</dbReference>
<dbReference type="Pfam" id="PF00622">
    <property type="entry name" value="SPRY"/>
    <property type="match status" value="1"/>
</dbReference>
<feature type="domain" description="SPRY" evidence="6">
    <location>
        <begin position="230"/>
        <end position="303"/>
    </location>
</feature>
<dbReference type="InterPro" id="IPR003877">
    <property type="entry name" value="SPRY_dom"/>
</dbReference>
<dbReference type="CDD" id="cd12910">
    <property type="entry name" value="SPRY_SSH4_like"/>
    <property type="match status" value="1"/>
</dbReference>
<dbReference type="EMBL" id="JAUJFL010000008">
    <property type="protein sequence ID" value="KAK2598250.1"/>
    <property type="molecule type" value="Genomic_DNA"/>
</dbReference>
<dbReference type="PANTHER" id="PTHR12864">
    <property type="entry name" value="RAN BINDING PROTEIN 9-RELATED"/>
    <property type="match status" value="1"/>
</dbReference>
<keyword evidence="4" id="KW-0472">Membrane</keyword>
<evidence type="ECO:0000256" key="1">
    <source>
        <dbReference type="ARBA" id="ARBA00004370"/>
    </source>
</evidence>
<dbReference type="InterPro" id="IPR035780">
    <property type="entry name" value="SPRY_Ssh4-like"/>
</dbReference>
<evidence type="ECO:0000256" key="2">
    <source>
        <dbReference type="ARBA" id="ARBA00022692"/>
    </source>
</evidence>
<comment type="subcellular location">
    <subcellularLocation>
        <location evidence="1">Membrane</location>
    </subcellularLocation>
</comment>
<comment type="caution">
    <text evidence="7">The sequence shown here is derived from an EMBL/GenBank/DDBJ whole genome shotgun (WGS) entry which is preliminary data.</text>
</comment>
<dbReference type="Proteomes" id="UP001265746">
    <property type="component" value="Unassembled WGS sequence"/>
</dbReference>
<keyword evidence="3" id="KW-1133">Transmembrane helix</keyword>
<dbReference type="Gene3D" id="2.60.120.920">
    <property type="match status" value="1"/>
</dbReference>
<feature type="region of interest" description="Disordered" evidence="5">
    <location>
        <begin position="1"/>
        <end position="139"/>
    </location>
</feature>
<name>A0AAD9S362_PHOAM</name>
<protein>
    <recommendedName>
        <fullName evidence="6">SPRY domain-containing protein</fullName>
    </recommendedName>
</protein>
<dbReference type="SUPFAM" id="SSF49899">
    <property type="entry name" value="Concanavalin A-like lectins/glucanases"/>
    <property type="match status" value="1"/>
</dbReference>
<evidence type="ECO:0000256" key="4">
    <source>
        <dbReference type="ARBA" id="ARBA00023136"/>
    </source>
</evidence>
<keyword evidence="8" id="KW-1185">Reference proteome</keyword>
<evidence type="ECO:0000256" key="5">
    <source>
        <dbReference type="SAM" id="MobiDB-lite"/>
    </source>
</evidence>
<dbReference type="GO" id="GO:0016020">
    <property type="term" value="C:membrane"/>
    <property type="evidence" value="ECO:0007669"/>
    <property type="project" value="UniProtKB-SubCell"/>
</dbReference>
<evidence type="ECO:0000313" key="8">
    <source>
        <dbReference type="Proteomes" id="UP001265746"/>
    </source>
</evidence>
<reference evidence="7" key="1">
    <citation type="submission" date="2023-06" db="EMBL/GenBank/DDBJ databases">
        <authorList>
            <person name="Noh H."/>
        </authorList>
    </citation>
    <scope>NUCLEOTIDE SEQUENCE</scope>
    <source>
        <strain evidence="7">DUCC20226</strain>
    </source>
</reference>
<feature type="compositionally biased region" description="Pro residues" evidence="5">
    <location>
        <begin position="89"/>
        <end position="99"/>
    </location>
</feature>
<gene>
    <name evidence="7" type="ORF">N8I77_011675</name>
</gene>
<dbReference type="InterPro" id="IPR043136">
    <property type="entry name" value="B30.2/SPRY_sf"/>
</dbReference>
<dbReference type="AlphaFoldDB" id="A0AAD9S362"/>
<evidence type="ECO:0000256" key="3">
    <source>
        <dbReference type="ARBA" id="ARBA00022989"/>
    </source>
</evidence>